<dbReference type="Proteomes" id="UP000288805">
    <property type="component" value="Unassembled WGS sequence"/>
</dbReference>
<feature type="domain" description="Reverse transcriptase zinc-binding" evidence="2">
    <location>
        <begin position="252"/>
        <end position="301"/>
    </location>
</feature>
<sequence length="301" mass="33791">MGFGSKWLGWMWSYLSSAKFSVLVNGVPVGFFPSAKGLRQGDPLSPYLFVLGMEVLDALIWRVVAGRFLSGLKINLAKSEIIPVGEVDEIDELAMELGCKVGPLPSQYLGLPLRAQTRLILCGMGWRRLALWKRQYISKGGRITLIKSTLASMPIYQMSLFRMSMIVARRIRGGFRLKEASPLEQSLAWAPKSDSELNVWCTGTALSQNFPHLFAMVVHRNGYGDLLHGLRGHRPSLEEDSVFWKGGRNGQFRVKETYSLLANPNDTAFPTSCIWVDRVPTKVAFFAWEATWGKVFTLDRL</sequence>
<protein>
    <recommendedName>
        <fullName evidence="2">Reverse transcriptase zinc-binding domain-containing protein</fullName>
    </recommendedName>
</protein>
<keyword evidence="1" id="KW-0472">Membrane</keyword>
<evidence type="ECO:0000313" key="4">
    <source>
        <dbReference type="Proteomes" id="UP000288805"/>
    </source>
</evidence>
<evidence type="ECO:0000259" key="2">
    <source>
        <dbReference type="Pfam" id="PF13966"/>
    </source>
</evidence>
<evidence type="ECO:0000256" key="1">
    <source>
        <dbReference type="SAM" id="Phobius"/>
    </source>
</evidence>
<keyword evidence="1" id="KW-1133">Transmembrane helix</keyword>
<organism evidence="3 4">
    <name type="scientific">Vitis vinifera</name>
    <name type="common">Grape</name>
    <dbReference type="NCBI Taxonomy" id="29760"/>
    <lineage>
        <taxon>Eukaryota</taxon>
        <taxon>Viridiplantae</taxon>
        <taxon>Streptophyta</taxon>
        <taxon>Embryophyta</taxon>
        <taxon>Tracheophyta</taxon>
        <taxon>Spermatophyta</taxon>
        <taxon>Magnoliopsida</taxon>
        <taxon>eudicotyledons</taxon>
        <taxon>Gunneridae</taxon>
        <taxon>Pentapetalae</taxon>
        <taxon>rosids</taxon>
        <taxon>Vitales</taxon>
        <taxon>Vitaceae</taxon>
        <taxon>Viteae</taxon>
        <taxon>Vitis</taxon>
    </lineage>
</organism>
<feature type="transmembrane region" description="Helical" evidence="1">
    <location>
        <begin position="44"/>
        <end position="64"/>
    </location>
</feature>
<dbReference type="InterPro" id="IPR026960">
    <property type="entry name" value="RVT-Znf"/>
</dbReference>
<accession>A0A438DGR2</accession>
<dbReference type="PANTHER" id="PTHR33116:SF78">
    <property type="entry name" value="OS12G0587133 PROTEIN"/>
    <property type="match status" value="1"/>
</dbReference>
<reference evidence="3 4" key="1">
    <citation type="journal article" date="2018" name="PLoS Genet.">
        <title>Population sequencing reveals clonal diversity and ancestral inbreeding in the grapevine cultivar Chardonnay.</title>
        <authorList>
            <person name="Roach M.J."/>
            <person name="Johnson D.L."/>
            <person name="Bohlmann J."/>
            <person name="van Vuuren H.J."/>
            <person name="Jones S.J."/>
            <person name="Pretorius I.S."/>
            <person name="Schmidt S.A."/>
            <person name="Borneman A.R."/>
        </authorList>
    </citation>
    <scope>NUCLEOTIDE SEQUENCE [LARGE SCALE GENOMIC DNA]</scope>
    <source>
        <strain evidence="4">cv. Chardonnay</strain>
        <tissue evidence="3">Leaf</tissue>
    </source>
</reference>
<feature type="transmembrane region" description="Helical" evidence="1">
    <location>
        <begin position="12"/>
        <end position="32"/>
    </location>
</feature>
<evidence type="ECO:0000313" key="3">
    <source>
        <dbReference type="EMBL" id="RVW34586.1"/>
    </source>
</evidence>
<proteinExistence type="predicted"/>
<comment type="caution">
    <text evidence="3">The sequence shown here is derived from an EMBL/GenBank/DDBJ whole genome shotgun (WGS) entry which is preliminary data.</text>
</comment>
<dbReference type="AlphaFoldDB" id="A0A438DGR2"/>
<dbReference type="EMBL" id="QGNW01001635">
    <property type="protein sequence ID" value="RVW34586.1"/>
    <property type="molecule type" value="Genomic_DNA"/>
</dbReference>
<gene>
    <name evidence="3" type="ORF">CK203_079340</name>
</gene>
<dbReference type="Pfam" id="PF13966">
    <property type="entry name" value="zf-RVT"/>
    <property type="match status" value="1"/>
</dbReference>
<dbReference type="PANTHER" id="PTHR33116">
    <property type="entry name" value="REVERSE TRANSCRIPTASE ZINC-BINDING DOMAIN-CONTAINING PROTEIN-RELATED-RELATED"/>
    <property type="match status" value="1"/>
</dbReference>
<name>A0A438DGR2_VITVI</name>
<keyword evidence="1" id="KW-0812">Transmembrane</keyword>